<name>A0A0D9QPF5_PLAFR</name>
<feature type="chain" id="PRO_5002343767" evidence="2">
    <location>
        <begin position="19"/>
        <end position="501"/>
    </location>
</feature>
<gene>
    <name evidence="3" type="ORF">AK88_01438</name>
</gene>
<dbReference type="EMBL" id="KQ001656">
    <property type="protein sequence ID" value="KJP88944.1"/>
    <property type="molecule type" value="Genomic_DNA"/>
</dbReference>
<feature type="region of interest" description="Disordered" evidence="1">
    <location>
        <begin position="478"/>
        <end position="501"/>
    </location>
</feature>
<evidence type="ECO:0000313" key="3">
    <source>
        <dbReference type="EMBL" id="KJP88944.1"/>
    </source>
</evidence>
<proteinExistence type="predicted"/>
<feature type="signal peptide" evidence="2">
    <location>
        <begin position="1"/>
        <end position="18"/>
    </location>
</feature>
<feature type="region of interest" description="Disordered" evidence="1">
    <location>
        <begin position="75"/>
        <end position="101"/>
    </location>
</feature>
<feature type="compositionally biased region" description="Basic residues" evidence="1">
    <location>
        <begin position="478"/>
        <end position="489"/>
    </location>
</feature>
<accession>A0A0D9QPF5</accession>
<keyword evidence="4" id="KW-1185">Reference proteome</keyword>
<dbReference type="OMA" id="KEDDYYH"/>
<evidence type="ECO:0000256" key="1">
    <source>
        <dbReference type="SAM" id="MobiDB-lite"/>
    </source>
</evidence>
<organism evidence="3 4">
    <name type="scientific">Plasmodium fragile</name>
    <dbReference type="NCBI Taxonomy" id="5857"/>
    <lineage>
        <taxon>Eukaryota</taxon>
        <taxon>Sar</taxon>
        <taxon>Alveolata</taxon>
        <taxon>Apicomplexa</taxon>
        <taxon>Aconoidasida</taxon>
        <taxon>Haemosporida</taxon>
        <taxon>Plasmodiidae</taxon>
        <taxon>Plasmodium</taxon>
        <taxon>Plasmodium (Plasmodium)</taxon>
    </lineage>
</organism>
<evidence type="ECO:0000256" key="2">
    <source>
        <dbReference type="SAM" id="SignalP"/>
    </source>
</evidence>
<dbReference type="AlphaFoldDB" id="A0A0D9QPF5"/>
<reference evidence="3 4" key="1">
    <citation type="submission" date="2014-03" db="EMBL/GenBank/DDBJ databases">
        <title>The Genome Sequence of Plasmodium fragile nilgiri.</title>
        <authorList>
            <consortium name="The Broad Institute Genomics Platform"/>
            <consortium name="The Broad Institute Genome Sequencing Center for Infectious Disease"/>
            <person name="Neafsey D."/>
            <person name="Duraisingh M."/>
            <person name="Young S.K."/>
            <person name="Zeng Q."/>
            <person name="Gargeya S."/>
            <person name="Abouelleil A."/>
            <person name="Alvarado L."/>
            <person name="Chapman S.B."/>
            <person name="Gainer-Dewar J."/>
            <person name="Goldberg J."/>
            <person name="Griggs A."/>
            <person name="Gujja S."/>
            <person name="Hansen M."/>
            <person name="Howarth C."/>
            <person name="Imamovic A."/>
            <person name="Larimer J."/>
            <person name="Pearson M."/>
            <person name="Poon T.W."/>
            <person name="Priest M."/>
            <person name="Roberts A."/>
            <person name="Saif S."/>
            <person name="Shea T."/>
            <person name="Sykes S."/>
            <person name="Wortman J."/>
            <person name="Nusbaum C."/>
            <person name="Birren B."/>
        </authorList>
    </citation>
    <scope>NUCLEOTIDE SEQUENCE [LARGE SCALE GENOMIC DNA]</scope>
    <source>
        <strain evidence="4">nilgiri</strain>
    </source>
</reference>
<sequence length="501" mass="56945">MKGSLLIVFVTLLASSFCFLLKEKNGLLGFTRNNSIGGRAIKGRGIGRKFLIRWREGYVCDHGGAIQEGVVHTHDNSSEHMQGDNSSLGQGPPKEETLHHPPTRKKFLNAQKEDDYYHLYLHHIYKKVKLIKKQKYLYNPSKYESVRSYIKRELKECLDMNTAAYLFKATEYYAKGVLDVSVYVSEVIHLLSFFTFNDKCNLDGEEGGDGGVGVHSDSVGVDSGVVGVRGGGHGADEQVGVDEQMEQILKGGGKNDTNEKSGKTKMNKLIEKDEKYKSFCLYFTRLVDSVSGLFCCIGKRSKREEIITYLKTSNLTDNWQNYNTEDLNLDTNFMIYIIRLIKYKDPNYLCSLKRLKEYTVEQVKEIFLNCMRDGLLDLDYLIILQSEFLARENTRGQMATPIFAPSSEGSGVSGEETQIKHEHLRKLEQNYEALLKKYTSKQKEQKRGELSDDQLKNVINEILEKNAFLVKGKSDKLAKKKKKKKKKCKPTCGKPNTYGST</sequence>
<dbReference type="RefSeq" id="XP_012334496.1">
    <property type="nucleotide sequence ID" value="XM_012479073.1"/>
</dbReference>
<evidence type="ECO:0000313" key="4">
    <source>
        <dbReference type="Proteomes" id="UP000054561"/>
    </source>
</evidence>
<dbReference type="Proteomes" id="UP000054561">
    <property type="component" value="Unassembled WGS sequence"/>
</dbReference>
<dbReference type="GeneID" id="24266752"/>
<dbReference type="VEuPathDB" id="PlasmoDB:AK88_01438"/>
<protein>
    <submittedName>
        <fullName evidence="3">Uncharacterized protein</fullName>
    </submittedName>
</protein>
<dbReference type="OrthoDB" id="372713at2759"/>
<keyword evidence="2" id="KW-0732">Signal</keyword>